<dbReference type="Proteomes" id="UP000075230">
    <property type="component" value="Unassembled WGS sequence"/>
</dbReference>
<reference evidence="2" key="2">
    <citation type="submission" date="2016-02" db="EMBL/GenBank/DDBJ databases">
        <title>Genome sequencing of Aspergillus luchuensis NBRC 4314.</title>
        <authorList>
            <person name="Yamada O."/>
        </authorList>
    </citation>
    <scope>NUCLEOTIDE SEQUENCE [LARGE SCALE GENOMIC DNA]</scope>
    <source>
        <strain evidence="2">RIB 2604</strain>
    </source>
</reference>
<dbReference type="AlphaFoldDB" id="A0A146FES6"/>
<protein>
    <submittedName>
        <fullName evidence="1">Uncharacterized protein</fullName>
    </submittedName>
</protein>
<name>A0A146FES6_ASPKA</name>
<proteinExistence type="predicted"/>
<evidence type="ECO:0000313" key="2">
    <source>
        <dbReference type="Proteomes" id="UP000075230"/>
    </source>
</evidence>
<evidence type="ECO:0000313" key="1">
    <source>
        <dbReference type="EMBL" id="GAT24367.1"/>
    </source>
</evidence>
<gene>
    <name evidence="1" type="ORF">RIB2604_01801940</name>
</gene>
<accession>A0A146FES6</accession>
<reference evidence="1 2" key="1">
    <citation type="journal article" date="2016" name="DNA Res.">
        <title>Genome sequence of Aspergillus luchuensis NBRC 4314.</title>
        <authorList>
            <person name="Yamada O."/>
            <person name="Machida M."/>
            <person name="Hosoyama A."/>
            <person name="Goto M."/>
            <person name="Takahashi T."/>
            <person name="Futagami T."/>
            <person name="Yamagata Y."/>
            <person name="Takeuchi M."/>
            <person name="Kobayashi T."/>
            <person name="Koike H."/>
            <person name="Abe K."/>
            <person name="Asai K."/>
            <person name="Arita M."/>
            <person name="Fujita N."/>
            <person name="Fukuda K."/>
            <person name="Higa K."/>
            <person name="Horikawa H."/>
            <person name="Ishikawa T."/>
            <person name="Jinno K."/>
            <person name="Kato Y."/>
            <person name="Kirimura K."/>
            <person name="Mizutani O."/>
            <person name="Nakasone K."/>
            <person name="Sano M."/>
            <person name="Shiraishi Y."/>
            <person name="Tsukahara M."/>
            <person name="Gomi K."/>
        </authorList>
    </citation>
    <scope>NUCLEOTIDE SEQUENCE [LARGE SCALE GENOMIC DNA]</scope>
    <source>
        <strain evidence="1 2">RIB 2604</strain>
    </source>
</reference>
<comment type="caution">
    <text evidence="1">The sequence shown here is derived from an EMBL/GenBank/DDBJ whole genome shotgun (WGS) entry which is preliminary data.</text>
</comment>
<organism evidence="1 2">
    <name type="scientific">Aspergillus kawachii</name>
    <name type="common">White koji mold</name>
    <name type="synonym">Aspergillus awamori var. kawachi</name>
    <dbReference type="NCBI Taxonomy" id="1069201"/>
    <lineage>
        <taxon>Eukaryota</taxon>
        <taxon>Fungi</taxon>
        <taxon>Dikarya</taxon>
        <taxon>Ascomycota</taxon>
        <taxon>Pezizomycotina</taxon>
        <taxon>Eurotiomycetes</taxon>
        <taxon>Eurotiomycetidae</taxon>
        <taxon>Eurotiales</taxon>
        <taxon>Aspergillaceae</taxon>
        <taxon>Aspergillus</taxon>
        <taxon>Aspergillus subgen. Circumdati</taxon>
    </lineage>
</organism>
<sequence>MQAPTVPRVDPKEQLNASGCGVTELAAKKATAMGEHDVGSWPAVISCTVGRVIISPAAALQVDILRYALRDFTPS</sequence>
<dbReference type="EMBL" id="BCWF01000018">
    <property type="protein sequence ID" value="GAT24367.1"/>
    <property type="molecule type" value="Genomic_DNA"/>
</dbReference>